<feature type="compositionally biased region" description="Basic and acidic residues" evidence="1">
    <location>
        <begin position="161"/>
        <end position="171"/>
    </location>
</feature>
<gene>
    <name evidence="3" type="ORF">VP01_3180g4</name>
</gene>
<accession>A0A0L6UYM2</accession>
<reference evidence="3 4" key="1">
    <citation type="submission" date="2015-08" db="EMBL/GenBank/DDBJ databases">
        <title>Next Generation Sequencing and Analysis of the Genome of Puccinia sorghi L Schw, the Causal Agent of Maize Common Rust.</title>
        <authorList>
            <person name="Rochi L."/>
            <person name="Burguener G."/>
            <person name="Darino M."/>
            <person name="Turjanski A."/>
            <person name="Kreff E."/>
            <person name="Dieguez M.J."/>
            <person name="Sacco F."/>
        </authorList>
    </citation>
    <scope>NUCLEOTIDE SEQUENCE [LARGE SCALE GENOMIC DNA]</scope>
    <source>
        <strain evidence="3 4">RO10H11247</strain>
    </source>
</reference>
<proteinExistence type="predicted"/>
<evidence type="ECO:0000256" key="1">
    <source>
        <dbReference type="SAM" id="MobiDB-lite"/>
    </source>
</evidence>
<protein>
    <recommendedName>
        <fullName evidence="2">Reverse transcriptase Ty1/copia-type domain-containing protein</fullName>
    </recommendedName>
</protein>
<comment type="caution">
    <text evidence="3">The sequence shown here is derived from an EMBL/GenBank/DDBJ whole genome shotgun (WGS) entry which is preliminary data.</text>
</comment>
<dbReference type="InterPro" id="IPR013103">
    <property type="entry name" value="RVT_2"/>
</dbReference>
<feature type="domain" description="Reverse transcriptase Ty1/copia-type" evidence="2">
    <location>
        <begin position="258"/>
        <end position="337"/>
    </location>
</feature>
<evidence type="ECO:0000313" key="4">
    <source>
        <dbReference type="Proteomes" id="UP000037035"/>
    </source>
</evidence>
<dbReference type="CDD" id="cd09272">
    <property type="entry name" value="RNase_HI_RT_Ty1"/>
    <property type="match status" value="1"/>
</dbReference>
<evidence type="ECO:0000259" key="2">
    <source>
        <dbReference type="Pfam" id="PF07727"/>
    </source>
</evidence>
<organism evidence="3 4">
    <name type="scientific">Puccinia sorghi</name>
    <dbReference type="NCBI Taxonomy" id="27349"/>
    <lineage>
        <taxon>Eukaryota</taxon>
        <taxon>Fungi</taxon>
        <taxon>Dikarya</taxon>
        <taxon>Basidiomycota</taxon>
        <taxon>Pucciniomycotina</taxon>
        <taxon>Pucciniomycetes</taxon>
        <taxon>Pucciniales</taxon>
        <taxon>Pucciniaceae</taxon>
        <taxon>Puccinia</taxon>
    </lineage>
</organism>
<dbReference type="Pfam" id="PF07727">
    <property type="entry name" value="RVT_2"/>
    <property type="match status" value="1"/>
</dbReference>
<sequence length="595" mass="68143">MAKNGQFIRVILRLTVKETIIESTRAILKDSNLSLNYLNEVIKASILTLNQIPAHKSKKSPFELFKNRSLPLNYFKPIGHKVSYLYLPENYNSKLAQIRGLGTIVGYNEELRSYRVATETGKVIHSKHLKFLEFPSTEVNNSDLYIEEDWLETNSATLEPEVEKDLSRTGEEIDSEPDDDDHIEQSLVPQARTLRDRTSRIKPIKYSYLTGDPESFQMAMKSENRTQWAAAADEELSKIEGHNIWEDMWQEPSSFLRTVWIFKTKPETLLAAEKKKARLCIQGFSQIPGVDYDYTFAPTGKFTSLLIVLMLAIYKGLSIRQFDVKSAFLFAPLKENLNPYTDSNKLLRTELILSLLGLKKFLSNNHQPIHAPSFTKTNIQLNYLKTFKTPLSVGIQLQAATEQEKEEFNKLKINYRTHTRILNYLACRTRPDLAPAVSMLSAFNHAPGIQHWKQITTQNHYNIARMLLGPMILKAECREADQFNIALSSTEAELNALSDEVQENQWIKFLFHVDNQGLIEKLKNFGSDSKTKHINIKMKMLHEMKNKNEKLVTLIPSEEMVANALTKPSNHEYLGQLQEKCFLVMAHYSSSCGGC</sequence>
<feature type="compositionally biased region" description="Acidic residues" evidence="1">
    <location>
        <begin position="172"/>
        <end position="182"/>
    </location>
</feature>
<dbReference type="Proteomes" id="UP000037035">
    <property type="component" value="Unassembled WGS sequence"/>
</dbReference>
<feature type="region of interest" description="Disordered" evidence="1">
    <location>
        <begin position="160"/>
        <end position="182"/>
    </location>
</feature>
<keyword evidence="4" id="KW-1185">Reference proteome</keyword>
<dbReference type="PANTHER" id="PTHR11439:SF483">
    <property type="entry name" value="PEPTIDE SYNTHASE GLIP-LIKE, PUTATIVE (AFU_ORTHOLOGUE AFUA_3G12920)-RELATED"/>
    <property type="match status" value="1"/>
</dbReference>
<dbReference type="EMBL" id="LAVV01008147">
    <property type="protein sequence ID" value="KNZ53633.1"/>
    <property type="molecule type" value="Genomic_DNA"/>
</dbReference>
<dbReference type="VEuPathDB" id="FungiDB:VP01_3180g4"/>
<dbReference type="OrthoDB" id="8048783at2759"/>
<evidence type="ECO:0000313" key="3">
    <source>
        <dbReference type="EMBL" id="KNZ53633.1"/>
    </source>
</evidence>
<name>A0A0L6UYM2_9BASI</name>
<dbReference type="PANTHER" id="PTHR11439">
    <property type="entry name" value="GAG-POL-RELATED RETROTRANSPOSON"/>
    <property type="match status" value="1"/>
</dbReference>
<dbReference type="AlphaFoldDB" id="A0A0L6UYM2"/>